<dbReference type="GO" id="GO:0003855">
    <property type="term" value="F:3-dehydroquinate dehydratase activity"/>
    <property type="evidence" value="ECO:0007669"/>
    <property type="project" value="UniProtKB-EC"/>
</dbReference>
<name>A0A3B1D4S4_9ZZZZ</name>
<dbReference type="InterPro" id="IPR013785">
    <property type="entry name" value="Aldolase_TIM"/>
</dbReference>
<dbReference type="InterPro" id="IPR050146">
    <property type="entry name" value="Type-I_3-dehydroquinase"/>
</dbReference>
<accession>A0A3B1D4S4</accession>
<dbReference type="AlphaFoldDB" id="A0A3B1D4S4"/>
<protein>
    <recommendedName>
        <fullName evidence="2">3-dehydroquinate dehydratase</fullName>
        <ecNumber evidence="2">4.2.1.10</ecNumber>
    </recommendedName>
</protein>
<proteinExistence type="inferred from homology"/>
<dbReference type="EMBL" id="UOGH01000190">
    <property type="protein sequence ID" value="VAX30998.1"/>
    <property type="molecule type" value="Genomic_DNA"/>
</dbReference>
<dbReference type="SUPFAM" id="SSF51569">
    <property type="entry name" value="Aldolase"/>
    <property type="match status" value="1"/>
</dbReference>
<keyword evidence="3 5" id="KW-0456">Lyase</keyword>
<evidence type="ECO:0000313" key="5">
    <source>
        <dbReference type="EMBL" id="VAX30998.1"/>
    </source>
</evidence>
<sequence length="229" mass="25709">MTPDFERPAIAGAASDNDLKYISEDILKALDLIELRVDHFFSLTDGHIKDVFKEAKALKKPLIATVRSTEEGGQRDIPDSKRIRLFNLTRNYADFIDIEARSEIFDKVRNLARDAGITLIASYHNFENTPSYDELSGFIAEYRERGANIVKIATTVNSKDDLRTVTRITLDHHQEGIVTICMGGKGLISRLFFPSVGSLFTFASIGNSKAPGQIPVLELRKYMEALIER</sequence>
<dbReference type="HAMAP" id="MF_00214">
    <property type="entry name" value="AroD"/>
    <property type="match status" value="1"/>
</dbReference>
<gene>
    <name evidence="5" type="ORF">MNBD_NITROSPIRAE02-668</name>
</gene>
<dbReference type="NCBIfam" id="TIGR01093">
    <property type="entry name" value="aroD"/>
    <property type="match status" value="1"/>
</dbReference>
<dbReference type="Pfam" id="PF01487">
    <property type="entry name" value="DHquinase_I"/>
    <property type="match status" value="1"/>
</dbReference>
<evidence type="ECO:0000256" key="1">
    <source>
        <dbReference type="ARBA" id="ARBA00001864"/>
    </source>
</evidence>
<dbReference type="Gene3D" id="3.20.20.70">
    <property type="entry name" value="Aldolase class I"/>
    <property type="match status" value="1"/>
</dbReference>
<dbReference type="PANTHER" id="PTHR43699:SF1">
    <property type="entry name" value="3-DEHYDROQUINATE DEHYDRATASE"/>
    <property type="match status" value="1"/>
</dbReference>
<dbReference type="PANTHER" id="PTHR43699">
    <property type="entry name" value="3-DEHYDROQUINATE DEHYDRATASE"/>
    <property type="match status" value="1"/>
</dbReference>
<comment type="catalytic activity">
    <reaction evidence="1">
        <text>3-dehydroquinate = 3-dehydroshikimate + H2O</text>
        <dbReference type="Rhea" id="RHEA:21096"/>
        <dbReference type="ChEBI" id="CHEBI:15377"/>
        <dbReference type="ChEBI" id="CHEBI:16630"/>
        <dbReference type="ChEBI" id="CHEBI:32364"/>
        <dbReference type="EC" id="4.2.1.10"/>
    </reaction>
</comment>
<dbReference type="GO" id="GO:0046279">
    <property type="term" value="P:3,4-dihydroxybenzoate biosynthetic process"/>
    <property type="evidence" value="ECO:0007669"/>
    <property type="project" value="UniProtKB-ARBA"/>
</dbReference>
<keyword evidence="4" id="KW-0704">Schiff base</keyword>
<organism evidence="5">
    <name type="scientific">hydrothermal vent metagenome</name>
    <dbReference type="NCBI Taxonomy" id="652676"/>
    <lineage>
        <taxon>unclassified sequences</taxon>
        <taxon>metagenomes</taxon>
        <taxon>ecological metagenomes</taxon>
    </lineage>
</organism>
<dbReference type="CDD" id="cd00502">
    <property type="entry name" value="DHQase_I"/>
    <property type="match status" value="1"/>
</dbReference>
<dbReference type="InterPro" id="IPR001381">
    <property type="entry name" value="DHquinase_I"/>
</dbReference>
<reference evidence="5" key="1">
    <citation type="submission" date="2018-06" db="EMBL/GenBank/DDBJ databases">
        <authorList>
            <person name="Zhirakovskaya E."/>
        </authorList>
    </citation>
    <scope>NUCLEOTIDE SEQUENCE</scope>
</reference>
<evidence type="ECO:0000256" key="3">
    <source>
        <dbReference type="ARBA" id="ARBA00023239"/>
    </source>
</evidence>
<evidence type="ECO:0000256" key="4">
    <source>
        <dbReference type="ARBA" id="ARBA00023270"/>
    </source>
</evidence>
<dbReference type="EC" id="4.2.1.10" evidence="2"/>
<evidence type="ECO:0000256" key="2">
    <source>
        <dbReference type="ARBA" id="ARBA00012060"/>
    </source>
</evidence>